<accession>A0AAE9W437</accession>
<dbReference type="Proteomes" id="UP001210892">
    <property type="component" value="Segment"/>
</dbReference>
<organism evidence="1 2">
    <name type="scientific">Pseudomonas phage PSV3</name>
    <dbReference type="NCBI Taxonomy" id="3003632"/>
    <lineage>
        <taxon>Viruses</taxon>
        <taxon>Duplodnaviria</taxon>
        <taxon>Heunggongvirae</taxon>
        <taxon>Uroviricota</taxon>
        <taxon>Caudoviricetes</taxon>
        <taxon>Jondennisvirinae</taxon>
        <taxon>Septimatrevirus</taxon>
    </lineage>
</organism>
<sequence>MKVWQSRQFGFVLREVNLELTRLLGRVRYKTLDGLSKAQLNKLVSELRESQSKIYSAYTQTLLEQLKEFMRADWSFEGAVKQACFGITGIAIEDLQRIHANAT</sequence>
<proteinExistence type="predicted"/>
<name>A0AAE9W437_9CAUD</name>
<protein>
    <submittedName>
        <fullName evidence="1">Uncharacterized protein</fullName>
    </submittedName>
</protein>
<gene>
    <name evidence="1" type="ORF">PSV3_00204</name>
</gene>
<evidence type="ECO:0000313" key="1">
    <source>
        <dbReference type="EMBL" id="WBF76906.1"/>
    </source>
</evidence>
<reference evidence="1 2" key="1">
    <citation type="submission" date="2022-10" db="EMBL/GenBank/DDBJ databases">
        <authorList>
            <person name="Li J.H."/>
            <person name="Ding Y.F."/>
            <person name="Wei Y.L."/>
        </authorList>
    </citation>
    <scope>NUCLEOTIDE SEQUENCE [LARGE SCALE GENOMIC DNA]</scope>
</reference>
<dbReference type="EMBL" id="OP712474">
    <property type="protein sequence ID" value="WBF76906.1"/>
    <property type="molecule type" value="Genomic_DNA"/>
</dbReference>
<evidence type="ECO:0000313" key="2">
    <source>
        <dbReference type="Proteomes" id="UP001210892"/>
    </source>
</evidence>
<keyword evidence="2" id="KW-1185">Reference proteome</keyword>